<dbReference type="AlphaFoldDB" id="A0AAE6MGX8"/>
<evidence type="ECO:0000256" key="1">
    <source>
        <dbReference type="ARBA" id="ARBA00022723"/>
    </source>
</evidence>
<keyword evidence="1" id="KW-0479">Metal-binding</keyword>
<gene>
    <name evidence="3" type="ORF">DIU31_003845</name>
</gene>
<dbReference type="GO" id="GO:0046872">
    <property type="term" value="F:metal ion binding"/>
    <property type="evidence" value="ECO:0007669"/>
    <property type="project" value="UniProtKB-KW"/>
</dbReference>
<dbReference type="EMBL" id="CP043451">
    <property type="protein sequence ID" value="QEM02689.1"/>
    <property type="molecule type" value="Genomic_DNA"/>
</dbReference>
<accession>A0AAE6MGX8</accession>
<dbReference type="Pfam" id="PF13669">
    <property type="entry name" value="Glyoxalase_4"/>
    <property type="match status" value="1"/>
</dbReference>
<sequence length="343" mass="38496">MIVNHHHKEMKNQQYNKLASGAKSTLLTLILVTFLSIGKSNAQAPGIVGVDHVGINVPDIDEAVKYFHDMFGFTPVTQLGPFSMPAEWKKTFHIHENADQVELKMLRAGDGSNIELFAYKPNSGSKEQPYRDDISATHFALYTSDLKATKAYLESKGVKFLSDIQSGGGDTEGETWVYFETPWGATIELNSYPHGKGYEKHNPAVKLWTASSNIELSPATYSKTALKRIADLQIQIWDNTDKQSRSAQLKELYTDDIVLFDEAAEIKGLKDLNTRITQLQHQNPGFKFSMIRIDNSANVVRYYWNYGPKSNPKLISGMDLMIMENGKARSLNVFLDKLPAAKK</sequence>
<dbReference type="Gene3D" id="3.10.450.50">
    <property type="match status" value="1"/>
</dbReference>
<dbReference type="GO" id="GO:0046491">
    <property type="term" value="P:L-methylmalonyl-CoA metabolic process"/>
    <property type="evidence" value="ECO:0007669"/>
    <property type="project" value="TreeGrafter"/>
</dbReference>
<dbReference type="InterPro" id="IPR051785">
    <property type="entry name" value="MMCE/EMCE_epimerase"/>
</dbReference>
<name>A0AAE6MGX8_9SPHI</name>
<dbReference type="SUPFAM" id="SSF54593">
    <property type="entry name" value="Glyoxalase/Bleomycin resistance protein/Dihydroxybiphenyl dioxygenase"/>
    <property type="match status" value="1"/>
</dbReference>
<proteinExistence type="predicted"/>
<feature type="domain" description="VOC" evidence="2">
    <location>
        <begin position="49"/>
        <end position="192"/>
    </location>
</feature>
<dbReference type="InterPro" id="IPR032710">
    <property type="entry name" value="NTF2-like_dom_sf"/>
</dbReference>
<reference evidence="3 4" key="1">
    <citation type="submission" date="2019-08" db="EMBL/GenBank/DDBJ databases">
        <title>Comparative genome analysis confer to the adaptation heavy metal polluted environment.</title>
        <authorList>
            <person name="Li Y."/>
        </authorList>
    </citation>
    <scope>NUCLEOTIDE SEQUENCE [LARGE SCALE GENOMIC DNA]</scope>
    <source>
        <strain evidence="3 4">P2</strain>
    </source>
</reference>
<dbReference type="PANTHER" id="PTHR43048">
    <property type="entry name" value="METHYLMALONYL-COA EPIMERASE"/>
    <property type="match status" value="1"/>
</dbReference>
<evidence type="ECO:0000313" key="4">
    <source>
        <dbReference type="Proteomes" id="UP000250557"/>
    </source>
</evidence>
<dbReference type="InterPro" id="IPR029068">
    <property type="entry name" value="Glyas_Bleomycin-R_OHBP_Dase"/>
</dbReference>
<dbReference type="GO" id="GO:0004493">
    <property type="term" value="F:methylmalonyl-CoA epimerase activity"/>
    <property type="evidence" value="ECO:0007669"/>
    <property type="project" value="TreeGrafter"/>
</dbReference>
<dbReference type="SUPFAM" id="SSF54427">
    <property type="entry name" value="NTF2-like"/>
    <property type="match status" value="1"/>
</dbReference>
<evidence type="ECO:0000313" key="3">
    <source>
        <dbReference type="EMBL" id="QEM02689.1"/>
    </source>
</evidence>
<dbReference type="Gene3D" id="3.10.180.10">
    <property type="entry name" value="2,3-Dihydroxybiphenyl 1,2-Dioxygenase, domain 1"/>
    <property type="match status" value="1"/>
</dbReference>
<dbReference type="InterPro" id="IPR037523">
    <property type="entry name" value="VOC_core"/>
</dbReference>
<dbReference type="PANTHER" id="PTHR43048:SF6">
    <property type="entry name" value="BLR8189 PROTEIN"/>
    <property type="match status" value="1"/>
</dbReference>
<organism evidence="3 4">
    <name type="scientific">Mucilaginibacter rubeus</name>
    <dbReference type="NCBI Taxonomy" id="2027860"/>
    <lineage>
        <taxon>Bacteria</taxon>
        <taxon>Pseudomonadati</taxon>
        <taxon>Bacteroidota</taxon>
        <taxon>Sphingobacteriia</taxon>
        <taxon>Sphingobacteriales</taxon>
        <taxon>Sphingobacteriaceae</taxon>
        <taxon>Mucilaginibacter</taxon>
    </lineage>
</organism>
<evidence type="ECO:0000259" key="2">
    <source>
        <dbReference type="PROSITE" id="PS51819"/>
    </source>
</evidence>
<dbReference type="Proteomes" id="UP000250557">
    <property type="component" value="Chromosome"/>
</dbReference>
<protein>
    <submittedName>
        <fullName evidence="3">Glyoxalase</fullName>
    </submittedName>
</protein>
<dbReference type="PROSITE" id="PS51819">
    <property type="entry name" value="VOC"/>
    <property type="match status" value="1"/>
</dbReference>